<proteinExistence type="inferred from homology"/>
<evidence type="ECO:0000256" key="1">
    <source>
        <dbReference type="ARBA" id="ARBA00005254"/>
    </source>
</evidence>
<organism evidence="3 4">
    <name type="scientific">Kytococcus aerolatus</name>
    <dbReference type="NCBI Taxonomy" id="592308"/>
    <lineage>
        <taxon>Bacteria</taxon>
        <taxon>Bacillati</taxon>
        <taxon>Actinomycetota</taxon>
        <taxon>Actinomycetes</taxon>
        <taxon>Micrococcales</taxon>
        <taxon>Kytococcaceae</taxon>
        <taxon>Kytococcus</taxon>
    </lineage>
</organism>
<sequence>MSTDHSPEPAAPHTLLADARTEPLDDLALHLLDESEGQVAVIELALPEKRNAMSAGMTASWVEAVQRLRSEPDLRAVVVTGRGSAFCAGGQLDWISSEPDASVATLRSRMQAFYSDWLSIGQLEVPTIAAINGHAIGAGLAVALACDLRVASETAKLAMPFTQLGLHPGMASTWLLPQTVGMAVARDLLLTGRSVRGSEALRLGLASRVVSAQEVLAEALTMARGIAATAPVAAQLTTVALRDGGHDSLADCLQWESLAQGVTLATQDLQEGIAAASERRVPRFTGQ</sequence>
<dbReference type="Pfam" id="PF00378">
    <property type="entry name" value="ECH_1"/>
    <property type="match status" value="1"/>
</dbReference>
<accession>A0A212T820</accession>
<dbReference type="GO" id="GO:0006635">
    <property type="term" value="P:fatty acid beta-oxidation"/>
    <property type="evidence" value="ECO:0007669"/>
    <property type="project" value="TreeGrafter"/>
</dbReference>
<evidence type="ECO:0000313" key="4">
    <source>
        <dbReference type="Proteomes" id="UP000198122"/>
    </source>
</evidence>
<dbReference type="OrthoDB" id="3567227at2"/>
<dbReference type="InterPro" id="IPR029045">
    <property type="entry name" value="ClpP/crotonase-like_dom_sf"/>
</dbReference>
<keyword evidence="4" id="KW-1185">Reference proteome</keyword>
<dbReference type="PANTHER" id="PTHR11941:SF54">
    <property type="entry name" value="ENOYL-COA HYDRATASE, MITOCHONDRIAL"/>
    <property type="match status" value="1"/>
</dbReference>
<evidence type="ECO:0000256" key="2">
    <source>
        <dbReference type="RuleBase" id="RU003707"/>
    </source>
</evidence>
<protein>
    <submittedName>
        <fullName evidence="3">Enoyl-CoA hydratase</fullName>
    </submittedName>
</protein>
<comment type="similarity">
    <text evidence="1 2">Belongs to the enoyl-CoA hydratase/isomerase family.</text>
</comment>
<dbReference type="InterPro" id="IPR018376">
    <property type="entry name" value="Enoyl-CoA_hyd/isom_CS"/>
</dbReference>
<dbReference type="AlphaFoldDB" id="A0A212T820"/>
<dbReference type="PANTHER" id="PTHR11941">
    <property type="entry name" value="ENOYL-COA HYDRATASE-RELATED"/>
    <property type="match status" value="1"/>
</dbReference>
<name>A0A212T820_9MICO</name>
<dbReference type="InterPro" id="IPR001753">
    <property type="entry name" value="Enoyl-CoA_hydra/iso"/>
</dbReference>
<dbReference type="Proteomes" id="UP000198122">
    <property type="component" value="Unassembled WGS sequence"/>
</dbReference>
<dbReference type="PROSITE" id="PS00166">
    <property type="entry name" value="ENOYL_COA_HYDRATASE"/>
    <property type="match status" value="1"/>
</dbReference>
<dbReference type="GO" id="GO:0003824">
    <property type="term" value="F:catalytic activity"/>
    <property type="evidence" value="ECO:0007669"/>
    <property type="project" value="InterPro"/>
</dbReference>
<dbReference type="EMBL" id="FYEZ01000001">
    <property type="protein sequence ID" value="SNC61934.1"/>
    <property type="molecule type" value="Genomic_DNA"/>
</dbReference>
<dbReference type="RefSeq" id="WP_088817568.1">
    <property type="nucleotide sequence ID" value="NZ_FYEZ01000001.1"/>
</dbReference>
<dbReference type="CDD" id="cd06558">
    <property type="entry name" value="crotonase-like"/>
    <property type="match status" value="1"/>
</dbReference>
<gene>
    <name evidence="3" type="ORF">SAMN05445756_0586</name>
</gene>
<reference evidence="3 4" key="1">
    <citation type="submission" date="2017-06" db="EMBL/GenBank/DDBJ databases">
        <authorList>
            <person name="Kim H.J."/>
            <person name="Triplett B.A."/>
        </authorList>
    </citation>
    <scope>NUCLEOTIDE SEQUENCE [LARGE SCALE GENOMIC DNA]</scope>
    <source>
        <strain evidence="3 4">DSM 22179</strain>
    </source>
</reference>
<evidence type="ECO:0000313" key="3">
    <source>
        <dbReference type="EMBL" id="SNC61934.1"/>
    </source>
</evidence>
<dbReference type="SUPFAM" id="SSF52096">
    <property type="entry name" value="ClpP/crotonase"/>
    <property type="match status" value="1"/>
</dbReference>
<dbReference type="Gene3D" id="3.90.226.10">
    <property type="entry name" value="2-enoyl-CoA Hydratase, Chain A, domain 1"/>
    <property type="match status" value="1"/>
</dbReference>